<dbReference type="Gene3D" id="1.25.40.650">
    <property type="match status" value="1"/>
</dbReference>
<dbReference type="GO" id="GO:0031241">
    <property type="term" value="C:periplasmic side of cell outer membrane"/>
    <property type="evidence" value="ECO:0007669"/>
    <property type="project" value="TreeGrafter"/>
</dbReference>
<evidence type="ECO:0000313" key="2">
    <source>
        <dbReference type="EMBL" id="EIJ41483.1"/>
    </source>
</evidence>
<keyword evidence="1" id="KW-0472">Membrane</keyword>
<dbReference type="Gene3D" id="3.40.50.2300">
    <property type="match status" value="2"/>
</dbReference>
<keyword evidence="2" id="KW-0449">Lipoprotein</keyword>
<name>I3CCZ0_9GAMM</name>
<dbReference type="InterPro" id="IPR028082">
    <property type="entry name" value="Peripla_BP_I"/>
</dbReference>
<reference evidence="2 3" key="1">
    <citation type="submission" date="2011-11" db="EMBL/GenBank/DDBJ databases">
        <title>Improved High-Quality Draft sequence of Beggiatoa alba B18lD.</title>
        <authorList>
            <consortium name="US DOE Joint Genome Institute"/>
            <person name="Lucas S."/>
            <person name="Han J."/>
            <person name="Lapidus A."/>
            <person name="Cheng J.-F."/>
            <person name="Goodwin L."/>
            <person name="Pitluck S."/>
            <person name="Peters L."/>
            <person name="Mikhailova N."/>
            <person name="Held B."/>
            <person name="Detter J.C."/>
            <person name="Han C."/>
            <person name="Tapia R."/>
            <person name="Land M."/>
            <person name="Hauser L."/>
            <person name="Kyrpides N."/>
            <person name="Ivanova N."/>
            <person name="Pagani I."/>
            <person name="Samuel K."/>
            <person name="Teske A."/>
            <person name="Mueller J."/>
            <person name="Woyke T."/>
        </authorList>
    </citation>
    <scope>NUCLEOTIDE SEQUENCE [LARGE SCALE GENOMIC DNA]</scope>
    <source>
        <strain evidence="2 3">B18LD</strain>
    </source>
</reference>
<proteinExistence type="predicted"/>
<keyword evidence="3" id="KW-1185">Reference proteome</keyword>
<dbReference type="GO" id="GO:0009252">
    <property type="term" value="P:peptidoglycan biosynthetic process"/>
    <property type="evidence" value="ECO:0007669"/>
    <property type="project" value="TreeGrafter"/>
</dbReference>
<protein>
    <submittedName>
        <fullName evidence="2">Putative lipoprotein</fullName>
    </submittedName>
</protein>
<dbReference type="OrthoDB" id="6708821at2"/>
<dbReference type="PROSITE" id="PS51257">
    <property type="entry name" value="PROKAR_LIPOPROTEIN"/>
    <property type="match status" value="1"/>
</dbReference>
<dbReference type="eggNOG" id="COG3107">
    <property type="taxonomic scope" value="Bacteria"/>
</dbReference>
<dbReference type="PANTHER" id="PTHR38038">
    <property type="entry name" value="PENICILLIN-BINDING PROTEIN ACTIVATOR LPOA"/>
    <property type="match status" value="1"/>
</dbReference>
<dbReference type="InterPro" id="IPR007443">
    <property type="entry name" value="LpoA"/>
</dbReference>
<dbReference type="GO" id="GO:0030234">
    <property type="term" value="F:enzyme regulator activity"/>
    <property type="evidence" value="ECO:0007669"/>
    <property type="project" value="TreeGrafter"/>
</dbReference>
<dbReference type="SUPFAM" id="SSF53822">
    <property type="entry name" value="Periplasmic binding protein-like I"/>
    <property type="match status" value="1"/>
</dbReference>
<dbReference type="STRING" id="395493.BegalDRAFT_0565"/>
<dbReference type="PANTHER" id="PTHR38038:SF1">
    <property type="entry name" value="PENICILLIN-BINDING PROTEIN ACTIVATOR LPOA"/>
    <property type="match status" value="1"/>
</dbReference>
<evidence type="ECO:0000313" key="3">
    <source>
        <dbReference type="Proteomes" id="UP000005744"/>
    </source>
</evidence>
<dbReference type="EMBL" id="JH600070">
    <property type="protein sequence ID" value="EIJ41483.1"/>
    <property type="molecule type" value="Genomic_DNA"/>
</dbReference>
<organism evidence="2 3">
    <name type="scientific">Beggiatoa alba B18LD</name>
    <dbReference type="NCBI Taxonomy" id="395493"/>
    <lineage>
        <taxon>Bacteria</taxon>
        <taxon>Pseudomonadati</taxon>
        <taxon>Pseudomonadota</taxon>
        <taxon>Gammaproteobacteria</taxon>
        <taxon>Thiotrichales</taxon>
        <taxon>Thiotrichaceae</taxon>
        <taxon>Beggiatoa</taxon>
    </lineage>
</organism>
<evidence type="ECO:0000256" key="1">
    <source>
        <dbReference type="ARBA" id="ARBA00023136"/>
    </source>
</evidence>
<accession>I3CCZ0</accession>
<dbReference type="CDD" id="cd06339">
    <property type="entry name" value="PBP1_YraM_LppC_lipoprotein-like"/>
    <property type="match status" value="1"/>
</dbReference>
<dbReference type="Pfam" id="PF04348">
    <property type="entry name" value="LppC"/>
    <property type="match status" value="1"/>
</dbReference>
<dbReference type="Proteomes" id="UP000005744">
    <property type="component" value="Unassembled WGS sequence"/>
</dbReference>
<dbReference type="AlphaFoldDB" id="I3CCZ0"/>
<dbReference type="HOGENOM" id="CLU_026091_2_1_6"/>
<gene>
    <name evidence="2" type="ORF">BegalDRAFT_0565</name>
</gene>
<sequence>MYIRRLILVLSVLITLAGCQNIALFPEKNTNATKPTIIDPTQAAKRLETQGNYTGAAREYLRLASSVKEPQRQTYQLLAVNTLINGGLLEQAKTELTQVNPITTTLQMQIELAYARVALAENRLDEVNNRLSHITPDALPSNVRAQYYQLQAEILATQGNRIEAVRMLVQVDDLLEKDPFEGRNNQQNIWRTLSMISPQELGKLSLIQGDIFSGWVSLSQITQTTPSNQLAQSINTWRNSYPNHPANRYIVATLLRGGSNSVAGNQSNTTQNNNFSGQQIALLLPLTGNFKPQAEAIRDGIFAMLYNTTGQQPRINVYDTNASNVLQVYQQVTAKGDVSFIIGPLEKEAVKTLATSQSRLPVPTLALNYIDVPVNTANFYQFGLSPEDEASNVASRAWADGYRAAAVLYPETEWGGRVLNAFRMEWQKRGGQIATIEAYKNDFSAPVKRIATNPTVNMVFMAGFSQQLRQLRPYFDYYAATRLPIYSTSHVYTGAPNPQVDKDLNGVIFGDMPWIIAPDAQAQQLQTMLGNSMNDKTAQFKRLYAFGIDAYQLTQQVQALANQPYRQWQGQTGLLSLDATSSVRRQLVWARFVNGIPTNLQSGYNLQ</sequence>
<dbReference type="RefSeq" id="WP_002683475.1">
    <property type="nucleotide sequence ID" value="NZ_JH600070.1"/>
</dbReference>